<reference evidence="1" key="1">
    <citation type="submission" date="2014-09" db="EMBL/GenBank/DDBJ databases">
        <authorList>
            <person name="Magalhaes I.L.F."/>
            <person name="Oliveira U."/>
            <person name="Santos F.R."/>
            <person name="Vidigal T.H.D.A."/>
            <person name="Brescovit A.D."/>
            <person name="Santos A.J."/>
        </authorList>
    </citation>
    <scope>NUCLEOTIDE SEQUENCE</scope>
    <source>
        <tissue evidence="1">Shoot tissue taken approximately 20 cm above the soil surface</tissue>
    </source>
</reference>
<reference evidence="1" key="2">
    <citation type="journal article" date="2015" name="Data Brief">
        <title>Shoot transcriptome of the giant reed, Arundo donax.</title>
        <authorList>
            <person name="Barrero R.A."/>
            <person name="Guerrero F.D."/>
            <person name="Moolhuijzen P."/>
            <person name="Goolsby J.A."/>
            <person name="Tidwell J."/>
            <person name="Bellgard S.E."/>
            <person name="Bellgard M.I."/>
        </authorList>
    </citation>
    <scope>NUCLEOTIDE SEQUENCE</scope>
    <source>
        <tissue evidence="1">Shoot tissue taken approximately 20 cm above the soil surface</tissue>
    </source>
</reference>
<dbReference type="EMBL" id="GBRH01190271">
    <property type="protein sequence ID" value="JAE07625.1"/>
    <property type="molecule type" value="Transcribed_RNA"/>
</dbReference>
<sequence>MEYKVYLKKMKRF</sequence>
<protein>
    <submittedName>
        <fullName evidence="1">Uncharacterized protein</fullName>
    </submittedName>
</protein>
<accession>A0A0A9F3R6</accession>
<evidence type="ECO:0000313" key="1">
    <source>
        <dbReference type="EMBL" id="JAE07625.1"/>
    </source>
</evidence>
<organism evidence="1">
    <name type="scientific">Arundo donax</name>
    <name type="common">Giant reed</name>
    <name type="synonym">Donax arundinaceus</name>
    <dbReference type="NCBI Taxonomy" id="35708"/>
    <lineage>
        <taxon>Eukaryota</taxon>
        <taxon>Viridiplantae</taxon>
        <taxon>Streptophyta</taxon>
        <taxon>Embryophyta</taxon>
        <taxon>Tracheophyta</taxon>
        <taxon>Spermatophyta</taxon>
        <taxon>Magnoliopsida</taxon>
        <taxon>Liliopsida</taxon>
        <taxon>Poales</taxon>
        <taxon>Poaceae</taxon>
        <taxon>PACMAD clade</taxon>
        <taxon>Arundinoideae</taxon>
        <taxon>Arundineae</taxon>
        <taxon>Arundo</taxon>
    </lineage>
</organism>
<proteinExistence type="predicted"/>
<name>A0A0A9F3R6_ARUDO</name>